<keyword evidence="1" id="KW-0812">Transmembrane</keyword>
<evidence type="ECO:0000313" key="3">
    <source>
        <dbReference type="Proteomes" id="UP000034081"/>
    </source>
</evidence>
<keyword evidence="1" id="KW-1133">Transmembrane helix</keyword>
<comment type="caution">
    <text evidence="2">The sequence shown here is derived from an EMBL/GenBank/DDBJ whole genome shotgun (WGS) entry which is preliminary data.</text>
</comment>
<organism evidence="2 3">
    <name type="scientific">Candidatus Woesebacteria bacterium GW2011_GWB1_38_8</name>
    <dbReference type="NCBI Taxonomy" id="1618570"/>
    <lineage>
        <taxon>Bacteria</taxon>
        <taxon>Candidatus Woeseibacteriota</taxon>
    </lineage>
</organism>
<dbReference type="AlphaFoldDB" id="A0A0G0P8S9"/>
<evidence type="ECO:0000256" key="1">
    <source>
        <dbReference type="SAM" id="Phobius"/>
    </source>
</evidence>
<feature type="transmembrane region" description="Helical" evidence="1">
    <location>
        <begin position="20"/>
        <end position="38"/>
    </location>
</feature>
<dbReference type="EMBL" id="LBVL01000004">
    <property type="protein sequence ID" value="KKQ85711.1"/>
    <property type="molecule type" value="Genomic_DNA"/>
</dbReference>
<name>A0A0G0P8S9_9BACT</name>
<sequence length="106" mass="12041">MINQKKIKGKKTFLVFRKHIVFWLILIAFISLQVFIAIQVSTKGAGLAVLENNKNELLAEQQKLKGELIGANSITVLAEKAQEFGYKKIDKTFYIKIDENFAALKK</sequence>
<protein>
    <submittedName>
        <fullName evidence="2">Uncharacterized protein</fullName>
    </submittedName>
</protein>
<accession>A0A0G0P8S9</accession>
<gene>
    <name evidence="2" type="ORF">UT08_C0004G0023</name>
</gene>
<dbReference type="Proteomes" id="UP000034081">
    <property type="component" value="Unassembled WGS sequence"/>
</dbReference>
<evidence type="ECO:0000313" key="2">
    <source>
        <dbReference type="EMBL" id="KKQ85711.1"/>
    </source>
</evidence>
<proteinExistence type="predicted"/>
<keyword evidence="1" id="KW-0472">Membrane</keyword>
<dbReference type="STRING" id="1618570.UT08_C0004G0023"/>
<reference evidence="2 3" key="1">
    <citation type="journal article" date="2015" name="Nature">
        <title>rRNA introns, odd ribosomes, and small enigmatic genomes across a large radiation of phyla.</title>
        <authorList>
            <person name="Brown C.T."/>
            <person name="Hug L.A."/>
            <person name="Thomas B.C."/>
            <person name="Sharon I."/>
            <person name="Castelle C.J."/>
            <person name="Singh A."/>
            <person name="Wilkins M.J."/>
            <person name="Williams K.H."/>
            <person name="Banfield J.F."/>
        </authorList>
    </citation>
    <scope>NUCLEOTIDE SEQUENCE [LARGE SCALE GENOMIC DNA]</scope>
</reference>